<dbReference type="InterPro" id="IPR011054">
    <property type="entry name" value="Rudment_hybrid_motif"/>
</dbReference>
<feature type="domain" description="Biotin carboxylation" evidence="8">
    <location>
        <begin position="5"/>
        <end position="448"/>
    </location>
</feature>
<dbReference type="InterPro" id="IPR011764">
    <property type="entry name" value="Biotin_carboxylation_dom"/>
</dbReference>
<dbReference type="Proteomes" id="UP000620075">
    <property type="component" value="Unassembled WGS sequence"/>
</dbReference>
<evidence type="ECO:0000259" key="8">
    <source>
        <dbReference type="PROSITE" id="PS50979"/>
    </source>
</evidence>
<dbReference type="PROSITE" id="PS50979">
    <property type="entry name" value="BC"/>
    <property type="match status" value="1"/>
</dbReference>
<dbReference type="AlphaFoldDB" id="A0A934KIS9"/>
<protein>
    <recommendedName>
        <fullName evidence="1">biotin carboxylase</fullName>
        <ecNumber evidence="1">6.3.4.14</ecNumber>
    </recommendedName>
</protein>
<dbReference type="InterPro" id="IPR005482">
    <property type="entry name" value="Biotin_COase_C"/>
</dbReference>
<dbReference type="SUPFAM" id="SSF52440">
    <property type="entry name" value="PreATP-grasp domain"/>
    <property type="match status" value="1"/>
</dbReference>
<dbReference type="GO" id="GO:0005524">
    <property type="term" value="F:ATP binding"/>
    <property type="evidence" value="ECO:0007669"/>
    <property type="project" value="UniProtKB-UniRule"/>
</dbReference>
<reference evidence="9 10" key="1">
    <citation type="submission" date="2020-10" db="EMBL/GenBank/DDBJ databases">
        <title>Ca. Dormibacterota MAGs.</title>
        <authorList>
            <person name="Montgomery K."/>
        </authorList>
    </citation>
    <scope>NUCLEOTIDE SEQUENCE [LARGE SCALE GENOMIC DNA]</scope>
    <source>
        <strain evidence="9">SC8811_S16_3</strain>
    </source>
</reference>
<dbReference type="Pfam" id="PF02785">
    <property type="entry name" value="Biotin_carb_C"/>
    <property type="match status" value="1"/>
</dbReference>
<dbReference type="Pfam" id="PF00289">
    <property type="entry name" value="Biotin_carb_N"/>
    <property type="match status" value="1"/>
</dbReference>
<evidence type="ECO:0000259" key="7">
    <source>
        <dbReference type="PROSITE" id="PS50975"/>
    </source>
</evidence>
<comment type="caution">
    <text evidence="9">The sequence shown here is derived from an EMBL/GenBank/DDBJ whole genome shotgun (WGS) entry which is preliminary data.</text>
</comment>
<dbReference type="PROSITE" id="PS00866">
    <property type="entry name" value="CPSASE_1"/>
    <property type="match status" value="1"/>
</dbReference>
<dbReference type="Pfam" id="PF02786">
    <property type="entry name" value="CPSase_L_D2"/>
    <property type="match status" value="1"/>
</dbReference>
<accession>A0A934KIS9</accession>
<gene>
    <name evidence="9" type="ORF">JF888_06610</name>
</gene>
<dbReference type="GO" id="GO:0004075">
    <property type="term" value="F:biotin carboxylase activity"/>
    <property type="evidence" value="ECO:0007669"/>
    <property type="project" value="UniProtKB-EC"/>
</dbReference>
<feature type="domain" description="ATP-grasp" evidence="7">
    <location>
        <begin position="124"/>
        <end position="319"/>
    </location>
</feature>
<evidence type="ECO:0000256" key="1">
    <source>
        <dbReference type="ARBA" id="ARBA00013263"/>
    </source>
</evidence>
<keyword evidence="2" id="KW-0436">Ligase</keyword>
<dbReference type="NCBIfam" id="NF006367">
    <property type="entry name" value="PRK08591.1"/>
    <property type="match status" value="1"/>
</dbReference>
<dbReference type="EMBL" id="JAEKNQ010000025">
    <property type="protein sequence ID" value="MBJ7602850.1"/>
    <property type="molecule type" value="Genomic_DNA"/>
</dbReference>
<dbReference type="SMART" id="SM00878">
    <property type="entry name" value="Biotin_carb_C"/>
    <property type="match status" value="1"/>
</dbReference>
<organism evidence="9 10">
    <name type="scientific">Candidatus Dormiibacter inghamiae</name>
    <dbReference type="NCBI Taxonomy" id="3127013"/>
    <lineage>
        <taxon>Bacteria</taxon>
        <taxon>Bacillati</taxon>
        <taxon>Candidatus Dormiibacterota</taxon>
        <taxon>Candidatus Dormibacteria</taxon>
        <taxon>Candidatus Dormibacterales</taxon>
        <taxon>Candidatus Dormibacteraceae</taxon>
        <taxon>Candidatus Dormiibacter</taxon>
    </lineage>
</organism>
<dbReference type="InterPro" id="IPR005481">
    <property type="entry name" value="BC-like_N"/>
</dbReference>
<dbReference type="PROSITE" id="PS50975">
    <property type="entry name" value="ATP_GRASP"/>
    <property type="match status" value="1"/>
</dbReference>
<evidence type="ECO:0000256" key="4">
    <source>
        <dbReference type="ARBA" id="ARBA00022840"/>
    </source>
</evidence>
<dbReference type="SUPFAM" id="SSF56059">
    <property type="entry name" value="Glutathione synthetase ATP-binding domain-like"/>
    <property type="match status" value="1"/>
</dbReference>
<evidence type="ECO:0000313" key="9">
    <source>
        <dbReference type="EMBL" id="MBJ7602850.1"/>
    </source>
</evidence>
<name>A0A934KIS9_9BACT</name>
<proteinExistence type="predicted"/>
<evidence type="ECO:0000313" key="10">
    <source>
        <dbReference type="Proteomes" id="UP000620075"/>
    </source>
</evidence>
<dbReference type="InterPro" id="IPR005479">
    <property type="entry name" value="CPAse_ATP-bd"/>
</dbReference>
<dbReference type="PANTHER" id="PTHR18866:SF33">
    <property type="entry name" value="METHYLCROTONOYL-COA CARBOXYLASE SUBUNIT ALPHA, MITOCHONDRIAL-RELATED"/>
    <property type="match status" value="1"/>
</dbReference>
<dbReference type="PROSITE" id="PS00867">
    <property type="entry name" value="CPSASE_2"/>
    <property type="match status" value="1"/>
</dbReference>
<evidence type="ECO:0000256" key="5">
    <source>
        <dbReference type="ARBA" id="ARBA00023267"/>
    </source>
</evidence>
<dbReference type="EC" id="6.3.4.14" evidence="1"/>
<keyword evidence="4 6" id="KW-0067">ATP-binding</keyword>
<dbReference type="InterPro" id="IPR016185">
    <property type="entry name" value="PreATP-grasp_dom_sf"/>
</dbReference>
<keyword evidence="5" id="KW-0092">Biotin</keyword>
<evidence type="ECO:0000256" key="6">
    <source>
        <dbReference type="PROSITE-ProRule" id="PRU00409"/>
    </source>
</evidence>
<evidence type="ECO:0000256" key="2">
    <source>
        <dbReference type="ARBA" id="ARBA00022598"/>
    </source>
</evidence>
<keyword evidence="3 6" id="KW-0547">Nucleotide-binding</keyword>
<dbReference type="PANTHER" id="PTHR18866">
    <property type="entry name" value="CARBOXYLASE:PYRUVATE/ACETYL-COA/PROPIONYL-COA CARBOXYLASE"/>
    <property type="match status" value="1"/>
</dbReference>
<dbReference type="InterPro" id="IPR011761">
    <property type="entry name" value="ATP-grasp"/>
</dbReference>
<dbReference type="SUPFAM" id="SSF51246">
    <property type="entry name" value="Rudiment single hybrid motif"/>
    <property type="match status" value="1"/>
</dbReference>
<dbReference type="RefSeq" id="WP_338177882.1">
    <property type="nucleotide sequence ID" value="NZ_JAEKNQ010000025.1"/>
</dbReference>
<sequence length="489" mass="52504">MKRKPFNKVLVANRGEIAVRVMRACRELGIETAAIFSDADANAIHRRYADESHHIGAAPPTESYLQLEKIVKLAADVGAEAIHPGYGFLSERPEFPEACAAAGIAYVGPPADAMRAMGSKLEAKRLAGENGVPVTPGSEAIEDVKLAAQTARDIGFPVIVKPSGGGGGIGMKVVERDADLIAAIESCKNAAGAAFGDPTVYVEKYVHNPRHIEFQIIADDKGNVVHLGERECSIQRRHQKIMEETPSPALTAEKRAEMGQAAVRAVRAAGYINAGTVEFIFSEGQFYFLEVNARLQVEHPITEEVTGIDLVKEQLRVAAGQALSFTQSDVSWTGHAIEMRINAEDPVRKFMPNPKRITRWVQPAGPGVRVDSGFGPGSEVPPNYDSLVAKLIVHGADRAEAIARGKRALREFVLVGPATTIPYHQAILESPDFLAGKLSTRFIDDHPDLLIRAKEHLGEVSPFDYGADPRHIAAAAAAVAALTASTQGA</sequence>
<evidence type="ECO:0000256" key="3">
    <source>
        <dbReference type="ARBA" id="ARBA00022741"/>
    </source>
</evidence>
<dbReference type="GO" id="GO:0046872">
    <property type="term" value="F:metal ion binding"/>
    <property type="evidence" value="ECO:0007669"/>
    <property type="project" value="InterPro"/>
</dbReference>
<dbReference type="Gene3D" id="3.30.470.20">
    <property type="entry name" value="ATP-grasp fold, B domain"/>
    <property type="match status" value="1"/>
</dbReference>
<dbReference type="FunFam" id="3.40.50.20:FF:000010">
    <property type="entry name" value="Propionyl-CoA carboxylase subunit alpha"/>
    <property type="match status" value="1"/>
</dbReference>
<dbReference type="InterPro" id="IPR050856">
    <property type="entry name" value="Biotin_carboxylase_complex"/>
</dbReference>